<evidence type="ECO:0000313" key="9">
    <source>
        <dbReference type="Proteomes" id="UP000271974"/>
    </source>
</evidence>
<dbReference type="OrthoDB" id="6147315at2759"/>
<evidence type="ECO:0000259" key="7">
    <source>
        <dbReference type="Pfam" id="PF17917"/>
    </source>
</evidence>
<dbReference type="GO" id="GO:0004519">
    <property type="term" value="F:endonuclease activity"/>
    <property type="evidence" value="ECO:0007669"/>
    <property type="project" value="UniProtKB-KW"/>
</dbReference>
<evidence type="ECO:0000256" key="5">
    <source>
        <dbReference type="ARBA" id="ARBA00022801"/>
    </source>
</evidence>
<dbReference type="InterPro" id="IPR043502">
    <property type="entry name" value="DNA/RNA_pol_sf"/>
</dbReference>
<keyword evidence="4" id="KW-0255">Endonuclease</keyword>
<evidence type="ECO:0000256" key="1">
    <source>
        <dbReference type="ARBA" id="ARBA00022679"/>
    </source>
</evidence>
<evidence type="ECO:0000256" key="6">
    <source>
        <dbReference type="ARBA" id="ARBA00022918"/>
    </source>
</evidence>
<dbReference type="PANTHER" id="PTHR34072:SF52">
    <property type="entry name" value="RIBONUCLEASE H"/>
    <property type="match status" value="1"/>
</dbReference>
<proteinExistence type="predicted"/>
<protein>
    <recommendedName>
        <fullName evidence="7">Reverse transcriptase RNase H-like domain-containing protein</fullName>
    </recommendedName>
</protein>
<evidence type="ECO:0000256" key="2">
    <source>
        <dbReference type="ARBA" id="ARBA00022695"/>
    </source>
</evidence>
<dbReference type="AlphaFoldDB" id="A0A3S1BT89"/>
<keyword evidence="1" id="KW-0808">Transferase</keyword>
<keyword evidence="5" id="KW-0378">Hydrolase</keyword>
<sequence length="251" mass="28556">MHSAQVSRTERLSATATSLLSPKLTGSLSRCGLVLATKMPCAESRNGVEIRVQTILLRLFYMWRYEDECLRAEGKREADIRLTIGRSLRFYGLKQGQAEDAGSFAARLEDVILQAVQLGRVRREDVDPLLKVTKHFELHIDASEAGLRAILCQLVDGTEKIIAHASRALHKSEARSQTHKLDFLCLKWSICNKFKDYLWEAPKFLVRSDNNPLIYVLTTAKLDATGHRWLSALVAFDFEIEYTPKRFESRC</sequence>
<dbReference type="Gene3D" id="3.10.20.370">
    <property type="match status" value="1"/>
</dbReference>
<keyword evidence="6" id="KW-0695">RNA-directed DNA polymerase</keyword>
<evidence type="ECO:0000256" key="3">
    <source>
        <dbReference type="ARBA" id="ARBA00022722"/>
    </source>
</evidence>
<dbReference type="Proteomes" id="UP000271974">
    <property type="component" value="Unassembled WGS sequence"/>
</dbReference>
<evidence type="ECO:0000313" key="8">
    <source>
        <dbReference type="EMBL" id="RUS74315.1"/>
    </source>
</evidence>
<dbReference type="PANTHER" id="PTHR34072">
    <property type="entry name" value="ENZYMATIC POLYPROTEIN-RELATED"/>
    <property type="match status" value="1"/>
</dbReference>
<gene>
    <name evidence="8" type="ORF">EGW08_017924</name>
</gene>
<accession>A0A3S1BT89</accession>
<dbReference type="GO" id="GO:0003964">
    <property type="term" value="F:RNA-directed DNA polymerase activity"/>
    <property type="evidence" value="ECO:0007669"/>
    <property type="project" value="UniProtKB-KW"/>
</dbReference>
<dbReference type="EMBL" id="RQTK01000843">
    <property type="protein sequence ID" value="RUS74315.1"/>
    <property type="molecule type" value="Genomic_DNA"/>
</dbReference>
<dbReference type="InterPro" id="IPR041373">
    <property type="entry name" value="RT_RNaseH"/>
</dbReference>
<evidence type="ECO:0000256" key="4">
    <source>
        <dbReference type="ARBA" id="ARBA00022759"/>
    </source>
</evidence>
<comment type="caution">
    <text evidence="8">The sequence shown here is derived from an EMBL/GenBank/DDBJ whole genome shotgun (WGS) entry which is preliminary data.</text>
</comment>
<keyword evidence="2" id="KW-0548">Nucleotidyltransferase</keyword>
<name>A0A3S1BT89_ELYCH</name>
<organism evidence="8 9">
    <name type="scientific">Elysia chlorotica</name>
    <name type="common">Eastern emerald elysia</name>
    <name type="synonym">Sea slug</name>
    <dbReference type="NCBI Taxonomy" id="188477"/>
    <lineage>
        <taxon>Eukaryota</taxon>
        <taxon>Metazoa</taxon>
        <taxon>Spiralia</taxon>
        <taxon>Lophotrochozoa</taxon>
        <taxon>Mollusca</taxon>
        <taxon>Gastropoda</taxon>
        <taxon>Heterobranchia</taxon>
        <taxon>Euthyneura</taxon>
        <taxon>Panpulmonata</taxon>
        <taxon>Sacoglossa</taxon>
        <taxon>Placobranchoidea</taxon>
        <taxon>Plakobranchidae</taxon>
        <taxon>Elysia</taxon>
    </lineage>
</organism>
<keyword evidence="3" id="KW-0540">Nuclease</keyword>
<keyword evidence="9" id="KW-1185">Reference proteome</keyword>
<dbReference type="FunFam" id="3.10.20.370:FF:000001">
    <property type="entry name" value="Retrovirus-related Pol polyprotein from transposon 17.6-like protein"/>
    <property type="match status" value="1"/>
</dbReference>
<dbReference type="GO" id="GO:0016787">
    <property type="term" value="F:hydrolase activity"/>
    <property type="evidence" value="ECO:0007669"/>
    <property type="project" value="UniProtKB-KW"/>
</dbReference>
<dbReference type="Pfam" id="PF17917">
    <property type="entry name" value="RT_RNaseH"/>
    <property type="match status" value="1"/>
</dbReference>
<reference evidence="8 9" key="1">
    <citation type="submission" date="2019-01" db="EMBL/GenBank/DDBJ databases">
        <title>A draft genome assembly of the solar-powered sea slug Elysia chlorotica.</title>
        <authorList>
            <person name="Cai H."/>
            <person name="Li Q."/>
            <person name="Fang X."/>
            <person name="Li J."/>
            <person name="Curtis N.E."/>
            <person name="Altenburger A."/>
            <person name="Shibata T."/>
            <person name="Feng M."/>
            <person name="Maeda T."/>
            <person name="Schwartz J.A."/>
            <person name="Shigenobu S."/>
            <person name="Lundholm N."/>
            <person name="Nishiyama T."/>
            <person name="Yang H."/>
            <person name="Hasebe M."/>
            <person name="Li S."/>
            <person name="Pierce S.K."/>
            <person name="Wang J."/>
        </authorList>
    </citation>
    <scope>NUCLEOTIDE SEQUENCE [LARGE SCALE GENOMIC DNA]</scope>
    <source>
        <strain evidence="8">EC2010</strain>
        <tissue evidence="8">Whole organism of an adult</tissue>
    </source>
</reference>
<dbReference type="STRING" id="188477.A0A3S1BT89"/>
<feature type="domain" description="Reverse transcriptase RNase H-like" evidence="7">
    <location>
        <begin position="132"/>
        <end position="236"/>
    </location>
</feature>
<dbReference type="SUPFAM" id="SSF56672">
    <property type="entry name" value="DNA/RNA polymerases"/>
    <property type="match status" value="1"/>
</dbReference>